<evidence type="ECO:0000313" key="2">
    <source>
        <dbReference type="EMBL" id="MDM8274485.1"/>
    </source>
</evidence>
<comment type="similarity">
    <text evidence="1">Belongs to the phD/YefM antitoxin family.</text>
</comment>
<comment type="caution">
    <text evidence="2">The sequence shown here is derived from an EMBL/GenBank/DDBJ whole genome shotgun (WGS) entry which is preliminary data.</text>
</comment>
<dbReference type="EMBL" id="JAUDDZ010000003">
    <property type="protein sequence ID" value="MDM8274485.1"/>
    <property type="molecule type" value="Genomic_DNA"/>
</dbReference>
<gene>
    <name evidence="2" type="ORF">QUW28_03060</name>
</gene>
<dbReference type="RefSeq" id="WP_289544487.1">
    <property type="nucleotide sequence ID" value="NZ_JAUDDZ010000003.1"/>
</dbReference>
<protein>
    <submittedName>
        <fullName evidence="2">Uncharacterized protein</fullName>
    </submittedName>
</protein>
<dbReference type="SUPFAM" id="SSF143120">
    <property type="entry name" value="YefM-like"/>
    <property type="match status" value="1"/>
</dbReference>
<dbReference type="InterPro" id="IPR036165">
    <property type="entry name" value="YefM-like_sf"/>
</dbReference>
<evidence type="ECO:0000256" key="1">
    <source>
        <dbReference type="ARBA" id="ARBA00009981"/>
    </source>
</evidence>
<sequence>MDAIYSATALRDHPREVKQAARERIVRITENGQGAYVFCSEDVFQHAIDAAVDEALYAERAKEAIAQGRVAYQQGDYVIGLDAGRAAVAAMRSQHD</sequence>
<name>A0ABT7V7M5_9ACTN</name>
<accession>A0ABT7V7M5</accession>
<evidence type="ECO:0000313" key="3">
    <source>
        <dbReference type="Proteomes" id="UP001529421"/>
    </source>
</evidence>
<reference evidence="3" key="1">
    <citation type="submission" date="2023-06" db="EMBL/GenBank/DDBJ databases">
        <title>Identification and characterization of horizontal gene transfer across gut microbiota members of farm animals based on homology search.</title>
        <authorList>
            <person name="Zeman M."/>
            <person name="Kubasova T."/>
            <person name="Jahodarova E."/>
            <person name="Nykrynova M."/>
            <person name="Rychlik I."/>
        </authorList>
    </citation>
    <scope>NUCLEOTIDE SEQUENCE [LARGE SCALE GENOMIC DNA]</scope>
    <source>
        <strain evidence="3">154_Feed</strain>
    </source>
</reference>
<organism evidence="2 3">
    <name type="scientific">Enorma phocaeensis</name>
    <dbReference type="NCBI Taxonomy" id="1871019"/>
    <lineage>
        <taxon>Bacteria</taxon>
        <taxon>Bacillati</taxon>
        <taxon>Actinomycetota</taxon>
        <taxon>Coriobacteriia</taxon>
        <taxon>Coriobacteriales</taxon>
        <taxon>Coriobacteriaceae</taxon>
        <taxon>Enorma</taxon>
    </lineage>
</organism>
<dbReference type="Proteomes" id="UP001529421">
    <property type="component" value="Unassembled WGS sequence"/>
</dbReference>
<proteinExistence type="inferred from homology"/>
<keyword evidence="3" id="KW-1185">Reference proteome</keyword>